<evidence type="ECO:0000259" key="8">
    <source>
        <dbReference type="PROSITE" id="PS50850"/>
    </source>
</evidence>
<feature type="transmembrane region" description="Helical" evidence="7">
    <location>
        <begin position="327"/>
        <end position="350"/>
    </location>
</feature>
<dbReference type="Gene3D" id="1.20.1250.20">
    <property type="entry name" value="MFS general substrate transporter like domains"/>
    <property type="match status" value="1"/>
</dbReference>
<evidence type="ECO:0000256" key="6">
    <source>
        <dbReference type="ARBA" id="ARBA00023136"/>
    </source>
</evidence>
<dbReference type="AlphaFoldDB" id="A0A2W4CZJ0"/>
<dbReference type="PANTHER" id="PTHR23517:SF13">
    <property type="entry name" value="MAJOR FACILITATOR SUPERFAMILY MFS_1"/>
    <property type="match status" value="1"/>
</dbReference>
<sequence length="430" mass="44308">MRPALPPCLYRHHQRQKRRESMIMKTSSFTLGRRASFWVSAAVVAHTLWTSAAPAMTYPLYAAEWGLTPTVTTAIFAIYPIVVVMVLLGFGDLSDYIGRRTTMLLGLSGSLLGVLLFAIAPSILWVFIGRAFMGLGVGLSASPSAAAVVEFSAAGQSQRAGAVTTAAQALGLMCAALVGGGLIEYAPFPTRLNFWFLLFVLTAIFAATWFLPRHTSAEARGRWRPKAIVVPKGIRDIFSSATIAVTASYALGAVVLSLGAQIAHDLIGSSNSLINGATIALFAVVAGAATIPARRLASTTAILVGGTASAVAVALLALSAAEHALPIFIAAAATAGMGYSLLFSGGLNLLSANAPAHHRGGTLSALFLVAYLTQGIVALALGTIATARGLAFAIDIGAMAIAALSIAAVLLAFRIGKSLPSLQSSVGKSS</sequence>
<dbReference type="OrthoDB" id="9810492at2"/>
<feature type="transmembrane region" description="Helical" evidence="7">
    <location>
        <begin position="390"/>
        <end position="413"/>
    </location>
</feature>
<feature type="domain" description="Major facilitator superfamily (MFS) profile" evidence="8">
    <location>
        <begin position="35"/>
        <end position="420"/>
    </location>
</feature>
<dbReference type="InterPro" id="IPR050171">
    <property type="entry name" value="MFS_Transporters"/>
</dbReference>
<feature type="transmembrane region" description="Helical" evidence="7">
    <location>
        <begin position="233"/>
        <end position="260"/>
    </location>
</feature>
<feature type="transmembrane region" description="Helical" evidence="7">
    <location>
        <begin position="166"/>
        <end position="188"/>
    </location>
</feature>
<keyword evidence="4 7" id="KW-0812">Transmembrane</keyword>
<evidence type="ECO:0000313" key="9">
    <source>
        <dbReference type="EMBL" id="PZM16178.1"/>
    </source>
</evidence>
<keyword evidence="3" id="KW-1003">Cell membrane</keyword>
<dbReference type="GO" id="GO:0022857">
    <property type="term" value="F:transmembrane transporter activity"/>
    <property type="evidence" value="ECO:0007669"/>
    <property type="project" value="InterPro"/>
</dbReference>
<proteinExistence type="predicted"/>
<keyword evidence="10" id="KW-1185">Reference proteome</keyword>
<dbReference type="GO" id="GO:0005886">
    <property type="term" value="C:plasma membrane"/>
    <property type="evidence" value="ECO:0007669"/>
    <property type="project" value="UniProtKB-SubCell"/>
</dbReference>
<feature type="transmembrane region" description="Helical" evidence="7">
    <location>
        <begin position="362"/>
        <end position="384"/>
    </location>
</feature>
<comment type="subcellular location">
    <subcellularLocation>
        <location evidence="1">Cell membrane</location>
        <topology evidence="1">Multi-pass membrane protein</topology>
    </subcellularLocation>
</comment>
<feature type="transmembrane region" description="Helical" evidence="7">
    <location>
        <begin position="272"/>
        <end position="293"/>
    </location>
</feature>
<keyword evidence="5 7" id="KW-1133">Transmembrane helix</keyword>
<dbReference type="SUPFAM" id="SSF103473">
    <property type="entry name" value="MFS general substrate transporter"/>
    <property type="match status" value="1"/>
</dbReference>
<evidence type="ECO:0000256" key="3">
    <source>
        <dbReference type="ARBA" id="ARBA00022475"/>
    </source>
</evidence>
<evidence type="ECO:0000256" key="5">
    <source>
        <dbReference type="ARBA" id="ARBA00022989"/>
    </source>
</evidence>
<evidence type="ECO:0000256" key="1">
    <source>
        <dbReference type="ARBA" id="ARBA00004651"/>
    </source>
</evidence>
<dbReference type="Pfam" id="PF07690">
    <property type="entry name" value="MFS_1"/>
    <property type="match status" value="1"/>
</dbReference>
<reference evidence="9 10" key="1">
    <citation type="journal article" date="2018" name="Sci. Rep.">
        <title>Rhizobium tumorigenes sp. nov., a novel plant tumorigenic bacterium isolated from cane gall tumors on thornless blackberry.</title>
        <authorList>
            <person name="Kuzmanovi N."/>
            <person name="Smalla K."/>
            <person name="Gronow S."/>
            <person name="PuBawska J."/>
        </authorList>
    </citation>
    <scope>NUCLEOTIDE SEQUENCE [LARGE SCALE GENOMIC DNA]</scope>
    <source>
        <strain evidence="9 10">CCBAU 85046</strain>
    </source>
</reference>
<feature type="transmembrane region" description="Helical" evidence="7">
    <location>
        <begin position="103"/>
        <end position="128"/>
    </location>
</feature>
<feature type="transmembrane region" description="Helical" evidence="7">
    <location>
        <begin position="300"/>
        <end position="321"/>
    </location>
</feature>
<dbReference type="InterPro" id="IPR020846">
    <property type="entry name" value="MFS_dom"/>
</dbReference>
<dbReference type="EMBL" id="PCDP01000003">
    <property type="protein sequence ID" value="PZM16178.1"/>
    <property type="molecule type" value="Genomic_DNA"/>
</dbReference>
<dbReference type="PANTHER" id="PTHR23517">
    <property type="entry name" value="RESISTANCE PROTEIN MDTM, PUTATIVE-RELATED-RELATED"/>
    <property type="match status" value="1"/>
</dbReference>
<evidence type="ECO:0000313" key="10">
    <source>
        <dbReference type="Proteomes" id="UP000248925"/>
    </source>
</evidence>
<evidence type="ECO:0000256" key="4">
    <source>
        <dbReference type="ARBA" id="ARBA00022692"/>
    </source>
</evidence>
<feature type="transmembrane region" description="Helical" evidence="7">
    <location>
        <begin position="194"/>
        <end position="212"/>
    </location>
</feature>
<keyword evidence="6 7" id="KW-0472">Membrane</keyword>
<evidence type="ECO:0000256" key="7">
    <source>
        <dbReference type="SAM" id="Phobius"/>
    </source>
</evidence>
<gene>
    <name evidence="9" type="ORF">CPY51_04105</name>
</gene>
<dbReference type="InterPro" id="IPR036259">
    <property type="entry name" value="MFS_trans_sf"/>
</dbReference>
<organism evidence="9 10">
    <name type="scientific">Rhizobium tubonense</name>
    <dbReference type="NCBI Taxonomy" id="484088"/>
    <lineage>
        <taxon>Bacteria</taxon>
        <taxon>Pseudomonadati</taxon>
        <taxon>Pseudomonadota</taxon>
        <taxon>Alphaproteobacteria</taxon>
        <taxon>Hyphomicrobiales</taxon>
        <taxon>Rhizobiaceae</taxon>
        <taxon>Rhizobium/Agrobacterium group</taxon>
        <taxon>Rhizobium</taxon>
    </lineage>
</organism>
<dbReference type="InterPro" id="IPR011701">
    <property type="entry name" value="MFS"/>
</dbReference>
<dbReference type="PROSITE" id="PS50850">
    <property type="entry name" value="MFS"/>
    <property type="match status" value="1"/>
</dbReference>
<evidence type="ECO:0000256" key="2">
    <source>
        <dbReference type="ARBA" id="ARBA00022448"/>
    </source>
</evidence>
<keyword evidence="2" id="KW-0813">Transport</keyword>
<comment type="caution">
    <text evidence="9">The sequence shown here is derived from an EMBL/GenBank/DDBJ whole genome shotgun (WGS) entry which is preliminary data.</text>
</comment>
<protein>
    <recommendedName>
        <fullName evidence="8">Major facilitator superfamily (MFS) profile domain-containing protein</fullName>
    </recommendedName>
</protein>
<name>A0A2W4CZJ0_9HYPH</name>
<feature type="transmembrane region" description="Helical" evidence="7">
    <location>
        <begin position="72"/>
        <end position="91"/>
    </location>
</feature>
<accession>A0A2W4CZJ0</accession>
<dbReference type="Proteomes" id="UP000248925">
    <property type="component" value="Unassembled WGS sequence"/>
</dbReference>